<feature type="transmembrane region" description="Helical" evidence="1">
    <location>
        <begin position="232"/>
        <end position="253"/>
    </location>
</feature>
<keyword evidence="1" id="KW-0472">Membrane</keyword>
<comment type="caution">
    <text evidence="3">The sequence shown here is derived from an EMBL/GenBank/DDBJ whole genome shotgun (WGS) entry which is preliminary data.</text>
</comment>
<keyword evidence="1" id="KW-0812">Transmembrane</keyword>
<dbReference type="Pfam" id="PF06580">
    <property type="entry name" value="His_kinase"/>
    <property type="match status" value="1"/>
</dbReference>
<feature type="transmembrane region" description="Helical" evidence="1">
    <location>
        <begin position="91"/>
        <end position="112"/>
    </location>
</feature>
<evidence type="ECO:0000256" key="1">
    <source>
        <dbReference type="SAM" id="Phobius"/>
    </source>
</evidence>
<dbReference type="InterPro" id="IPR010559">
    <property type="entry name" value="Sig_transdc_His_kin_internal"/>
</dbReference>
<feature type="transmembrane region" description="Helical" evidence="1">
    <location>
        <begin position="34"/>
        <end position="52"/>
    </location>
</feature>
<dbReference type="PANTHER" id="PTHR34220:SF7">
    <property type="entry name" value="SENSOR HISTIDINE KINASE YPDA"/>
    <property type="match status" value="1"/>
</dbReference>
<feature type="transmembrane region" description="Helical" evidence="1">
    <location>
        <begin position="197"/>
        <end position="220"/>
    </location>
</feature>
<dbReference type="GO" id="GO:0016020">
    <property type="term" value="C:membrane"/>
    <property type="evidence" value="ECO:0007669"/>
    <property type="project" value="InterPro"/>
</dbReference>
<evidence type="ECO:0000259" key="2">
    <source>
        <dbReference type="Pfam" id="PF06580"/>
    </source>
</evidence>
<protein>
    <submittedName>
        <fullName evidence="3">Histidine kinase</fullName>
    </submittedName>
</protein>
<name>A0A9D9NEV7_9BACT</name>
<dbReference type="GO" id="GO:0000155">
    <property type="term" value="F:phosphorelay sensor kinase activity"/>
    <property type="evidence" value="ECO:0007669"/>
    <property type="project" value="InterPro"/>
</dbReference>
<organism evidence="3 4">
    <name type="scientific">Candidatus Cryptobacteroides faecavium</name>
    <dbReference type="NCBI Taxonomy" id="2840762"/>
    <lineage>
        <taxon>Bacteria</taxon>
        <taxon>Pseudomonadati</taxon>
        <taxon>Bacteroidota</taxon>
        <taxon>Bacteroidia</taxon>
        <taxon>Bacteroidales</taxon>
        <taxon>Candidatus Cryptobacteroides</taxon>
    </lineage>
</organism>
<accession>A0A9D9NEV7</accession>
<feature type="transmembrane region" description="Helical" evidence="1">
    <location>
        <begin position="162"/>
        <end position="185"/>
    </location>
</feature>
<feature type="transmembrane region" description="Helical" evidence="1">
    <location>
        <begin position="59"/>
        <end position="79"/>
    </location>
</feature>
<dbReference type="AlphaFoldDB" id="A0A9D9NEV7"/>
<keyword evidence="3" id="KW-0418">Kinase</keyword>
<reference evidence="3" key="1">
    <citation type="submission" date="2020-10" db="EMBL/GenBank/DDBJ databases">
        <authorList>
            <person name="Gilroy R."/>
        </authorList>
    </citation>
    <scope>NUCLEOTIDE SEQUENCE</scope>
    <source>
        <strain evidence="3">B2-22910</strain>
    </source>
</reference>
<proteinExistence type="predicted"/>
<feature type="domain" description="Signal transduction histidine kinase internal region" evidence="2">
    <location>
        <begin position="276"/>
        <end position="354"/>
    </location>
</feature>
<reference evidence="3" key="2">
    <citation type="journal article" date="2021" name="PeerJ">
        <title>Extensive microbial diversity within the chicken gut microbiome revealed by metagenomics and culture.</title>
        <authorList>
            <person name="Gilroy R."/>
            <person name="Ravi A."/>
            <person name="Getino M."/>
            <person name="Pursley I."/>
            <person name="Horton D.L."/>
            <person name="Alikhan N.F."/>
            <person name="Baker D."/>
            <person name="Gharbi K."/>
            <person name="Hall N."/>
            <person name="Watson M."/>
            <person name="Adriaenssens E.M."/>
            <person name="Foster-Nyarko E."/>
            <person name="Jarju S."/>
            <person name="Secka A."/>
            <person name="Antonio M."/>
            <person name="Oren A."/>
            <person name="Chaudhuri R.R."/>
            <person name="La Ragione R."/>
            <person name="Hildebrand F."/>
            <person name="Pallen M.J."/>
        </authorList>
    </citation>
    <scope>NUCLEOTIDE SEQUENCE</scope>
    <source>
        <strain evidence="3">B2-22910</strain>
    </source>
</reference>
<dbReference type="PROSITE" id="PS51257">
    <property type="entry name" value="PROKAR_LIPOPROTEIN"/>
    <property type="match status" value="1"/>
</dbReference>
<dbReference type="Proteomes" id="UP000823603">
    <property type="component" value="Unassembled WGS sequence"/>
</dbReference>
<gene>
    <name evidence="3" type="ORF">IAB82_04540</name>
</gene>
<dbReference type="InterPro" id="IPR050640">
    <property type="entry name" value="Bact_2-comp_sensor_kinase"/>
</dbReference>
<feature type="transmembrane region" description="Helical" evidence="1">
    <location>
        <begin position="9"/>
        <end position="28"/>
    </location>
</feature>
<evidence type="ECO:0000313" key="3">
    <source>
        <dbReference type="EMBL" id="MBO8471047.1"/>
    </source>
</evidence>
<keyword evidence="1" id="KW-1133">Transmembrane helix</keyword>
<dbReference type="PANTHER" id="PTHR34220">
    <property type="entry name" value="SENSOR HISTIDINE KINASE YPDA"/>
    <property type="match status" value="1"/>
</dbReference>
<evidence type="ECO:0000313" key="4">
    <source>
        <dbReference type="Proteomes" id="UP000823603"/>
    </source>
</evidence>
<dbReference type="EMBL" id="JADIMB010000064">
    <property type="protein sequence ID" value="MBO8471047.1"/>
    <property type="molecule type" value="Genomic_DNA"/>
</dbReference>
<feature type="transmembrane region" description="Helical" evidence="1">
    <location>
        <begin position="124"/>
        <end position="142"/>
    </location>
</feature>
<sequence length="461" mass="52210">MKSFRTSSIIHIFAVIHMIATLSCRMAGIDDSLLLTLLTMSMVLLVCFRRGVSVEFTAACIVMANIAGYLIGIGGARLMSLVSDSRLTVHAVSTIVTTEMLGWGIVALTKIFRAGGRRVSWIPRIRWLLLAIAVIFIIRLAYTEIFTSRYFTAESSYRIIRMLLSNSFAILLMICLNIIYIRFIRKHRTMMSELRKTIMFTVFVLVLSSLTALLAGYNLPFRINTTLTGNEFFLLLTISILAELCVYSSIYMIDYTVAARTSMEEEREKAHLAQFQYMKLKQQVNPHFLFNSLNILDCLVCGNRTAQASEYIHKLAGLYRYLLQNEAETVVPLEREMNFARMYADLLEVRFQDGFRLEFDIRPEDMSEGVVPCSLQMLIENAIKHNVVSRDNVLLIRVASSDGRVCVSNNINPKISDTPSTGIGLSNLRQQYLDLTGKKINVMQQDGMFKVCIPLIAGMKQ</sequence>
<keyword evidence="3" id="KW-0808">Transferase</keyword>